<dbReference type="AlphaFoldDB" id="A0A4Y2JRR0"/>
<name>A0A4Y2JRR0_ARAVE</name>
<reference evidence="1 2" key="1">
    <citation type="journal article" date="2019" name="Sci. Rep.">
        <title>Orb-weaving spider Araneus ventricosus genome elucidates the spidroin gene catalogue.</title>
        <authorList>
            <person name="Kono N."/>
            <person name="Nakamura H."/>
            <person name="Ohtoshi R."/>
            <person name="Moran D.A.P."/>
            <person name="Shinohara A."/>
            <person name="Yoshida Y."/>
            <person name="Fujiwara M."/>
            <person name="Mori M."/>
            <person name="Tomita M."/>
            <person name="Arakawa K."/>
        </authorList>
    </citation>
    <scope>NUCLEOTIDE SEQUENCE [LARGE SCALE GENOMIC DNA]</scope>
</reference>
<keyword evidence="2" id="KW-1185">Reference proteome</keyword>
<evidence type="ECO:0000313" key="1">
    <source>
        <dbReference type="EMBL" id="GBM92129.1"/>
    </source>
</evidence>
<sequence length="109" mass="12387">MIFIAVQIRQSAIFLKKTCHRTRRPKASLPDSLLGLESGSAENDCRASHVGLAAAEYIWDRSFTVPALEKFTINSKCFLVILTDFNISFENQHNKYHSFGYHKDCGYSI</sequence>
<proteinExistence type="predicted"/>
<dbReference type="Proteomes" id="UP000499080">
    <property type="component" value="Unassembled WGS sequence"/>
</dbReference>
<accession>A0A4Y2JRR0</accession>
<protein>
    <submittedName>
        <fullName evidence="1">Uncharacterized protein</fullName>
    </submittedName>
</protein>
<evidence type="ECO:0000313" key="2">
    <source>
        <dbReference type="Proteomes" id="UP000499080"/>
    </source>
</evidence>
<organism evidence="1 2">
    <name type="scientific">Araneus ventricosus</name>
    <name type="common">Orbweaver spider</name>
    <name type="synonym">Epeira ventricosa</name>
    <dbReference type="NCBI Taxonomy" id="182803"/>
    <lineage>
        <taxon>Eukaryota</taxon>
        <taxon>Metazoa</taxon>
        <taxon>Ecdysozoa</taxon>
        <taxon>Arthropoda</taxon>
        <taxon>Chelicerata</taxon>
        <taxon>Arachnida</taxon>
        <taxon>Araneae</taxon>
        <taxon>Araneomorphae</taxon>
        <taxon>Entelegynae</taxon>
        <taxon>Araneoidea</taxon>
        <taxon>Araneidae</taxon>
        <taxon>Araneus</taxon>
    </lineage>
</organism>
<comment type="caution">
    <text evidence="1">The sequence shown here is derived from an EMBL/GenBank/DDBJ whole genome shotgun (WGS) entry which is preliminary data.</text>
</comment>
<gene>
    <name evidence="1" type="ORF">AVEN_167222_1</name>
</gene>
<dbReference type="EMBL" id="BGPR01003765">
    <property type="protein sequence ID" value="GBM92129.1"/>
    <property type="molecule type" value="Genomic_DNA"/>
</dbReference>